<dbReference type="AlphaFoldDB" id="A0AAV7MJK2"/>
<organism evidence="2 3">
    <name type="scientific">Pleurodeles waltl</name>
    <name type="common">Iberian ribbed newt</name>
    <dbReference type="NCBI Taxonomy" id="8319"/>
    <lineage>
        <taxon>Eukaryota</taxon>
        <taxon>Metazoa</taxon>
        <taxon>Chordata</taxon>
        <taxon>Craniata</taxon>
        <taxon>Vertebrata</taxon>
        <taxon>Euteleostomi</taxon>
        <taxon>Amphibia</taxon>
        <taxon>Batrachia</taxon>
        <taxon>Caudata</taxon>
        <taxon>Salamandroidea</taxon>
        <taxon>Salamandridae</taxon>
        <taxon>Pleurodelinae</taxon>
        <taxon>Pleurodeles</taxon>
    </lineage>
</organism>
<name>A0AAV7MJK2_PLEWA</name>
<feature type="compositionally biased region" description="Polar residues" evidence="1">
    <location>
        <begin position="149"/>
        <end position="167"/>
    </location>
</feature>
<proteinExistence type="predicted"/>
<dbReference type="EMBL" id="JANPWB010000013">
    <property type="protein sequence ID" value="KAJ1103658.1"/>
    <property type="molecule type" value="Genomic_DNA"/>
</dbReference>
<sequence length="184" mass="19698">MVCASVSPLHTRTCVVIIHAGKTCSISGVRTGLLCGSWGFQMPRGLCVESWACRPAACRSGGLCVEFSSSRQASLRFPLWKSGGVVQAGCALKFRSHRRRRVNLFLAGSSSVFPDRRAVNFSPQSKLCVEFFCAQGVQLKDGSLFGPETSGNRKQALSKPLESTSAARQELSKAAGQQQGSSPL</sequence>
<dbReference type="Proteomes" id="UP001066276">
    <property type="component" value="Chromosome 9"/>
</dbReference>
<reference evidence="2" key="1">
    <citation type="journal article" date="2022" name="bioRxiv">
        <title>Sequencing and chromosome-scale assembly of the giantPleurodeles waltlgenome.</title>
        <authorList>
            <person name="Brown T."/>
            <person name="Elewa A."/>
            <person name="Iarovenko S."/>
            <person name="Subramanian E."/>
            <person name="Araus A.J."/>
            <person name="Petzold A."/>
            <person name="Susuki M."/>
            <person name="Suzuki K.-i.T."/>
            <person name="Hayashi T."/>
            <person name="Toyoda A."/>
            <person name="Oliveira C."/>
            <person name="Osipova E."/>
            <person name="Leigh N.D."/>
            <person name="Simon A."/>
            <person name="Yun M.H."/>
        </authorList>
    </citation>
    <scope>NUCLEOTIDE SEQUENCE</scope>
    <source>
        <strain evidence="2">20211129_DDA</strain>
        <tissue evidence="2">Liver</tissue>
    </source>
</reference>
<comment type="caution">
    <text evidence="2">The sequence shown here is derived from an EMBL/GenBank/DDBJ whole genome shotgun (WGS) entry which is preliminary data.</text>
</comment>
<evidence type="ECO:0000313" key="3">
    <source>
        <dbReference type="Proteomes" id="UP001066276"/>
    </source>
</evidence>
<evidence type="ECO:0000313" key="2">
    <source>
        <dbReference type="EMBL" id="KAJ1103658.1"/>
    </source>
</evidence>
<evidence type="ECO:0000256" key="1">
    <source>
        <dbReference type="SAM" id="MobiDB-lite"/>
    </source>
</evidence>
<feature type="region of interest" description="Disordered" evidence="1">
    <location>
        <begin position="144"/>
        <end position="184"/>
    </location>
</feature>
<accession>A0AAV7MJK2</accession>
<gene>
    <name evidence="2" type="ORF">NDU88_001079</name>
</gene>
<feature type="compositionally biased region" description="Polar residues" evidence="1">
    <location>
        <begin position="175"/>
        <end position="184"/>
    </location>
</feature>
<keyword evidence="3" id="KW-1185">Reference proteome</keyword>
<protein>
    <submittedName>
        <fullName evidence="2">Uncharacterized protein</fullName>
    </submittedName>
</protein>